<feature type="region of interest" description="Disordered" evidence="8">
    <location>
        <begin position="1"/>
        <end position="20"/>
    </location>
</feature>
<evidence type="ECO:0000313" key="14">
    <source>
        <dbReference type="Proteomes" id="UP000008068"/>
    </source>
</evidence>
<dbReference type="Pfam" id="PF00168">
    <property type="entry name" value="C2"/>
    <property type="match status" value="1"/>
</dbReference>
<feature type="domain" description="C2" evidence="10">
    <location>
        <begin position="326"/>
        <end position="451"/>
    </location>
</feature>
<reference evidence="14" key="1">
    <citation type="submission" date="2011-07" db="EMBL/GenBank/DDBJ databases">
        <authorList>
            <consortium name="Caenorhabditis brenneri Sequencing and Analysis Consortium"/>
            <person name="Wilson R.K."/>
        </authorList>
    </citation>
    <scope>NUCLEOTIDE SEQUENCE [LARGE SCALE GENOMIC DNA]</scope>
    <source>
        <strain evidence="14">PB2801</strain>
    </source>
</reference>
<comment type="catalytic activity">
    <reaction evidence="6">
        <text>a 1,2-diacyl-sn-glycero-3-phospho-(1D-myo-inositol-4,5-bisphosphate) + H2O = 1D-myo-inositol 1,4,5-trisphosphate + a 1,2-diacyl-sn-glycerol + H(+)</text>
        <dbReference type="Rhea" id="RHEA:33179"/>
        <dbReference type="ChEBI" id="CHEBI:15377"/>
        <dbReference type="ChEBI" id="CHEBI:15378"/>
        <dbReference type="ChEBI" id="CHEBI:17815"/>
        <dbReference type="ChEBI" id="CHEBI:58456"/>
        <dbReference type="ChEBI" id="CHEBI:203600"/>
        <dbReference type="EC" id="3.1.4.11"/>
    </reaction>
    <physiologicalReaction direction="left-to-right" evidence="6">
        <dbReference type="Rhea" id="RHEA:33180"/>
    </physiologicalReaction>
</comment>
<dbReference type="GO" id="GO:0005509">
    <property type="term" value="F:calcium ion binding"/>
    <property type="evidence" value="ECO:0007669"/>
    <property type="project" value="InterPro"/>
</dbReference>
<gene>
    <name evidence="13" type="ORF">CAEBREN_28580</name>
</gene>
<evidence type="ECO:0000256" key="6">
    <source>
        <dbReference type="ARBA" id="ARBA00023674"/>
    </source>
</evidence>
<dbReference type="Proteomes" id="UP000008068">
    <property type="component" value="Unassembled WGS sequence"/>
</dbReference>
<dbReference type="GO" id="GO:0035556">
    <property type="term" value="P:intracellular signal transduction"/>
    <property type="evidence" value="ECO:0007669"/>
    <property type="project" value="InterPro"/>
</dbReference>
<dbReference type="PROSITE" id="PS50003">
    <property type="entry name" value="PH_DOMAIN"/>
    <property type="match status" value="1"/>
</dbReference>
<feature type="domain" description="PI-PLC Y-box" evidence="11">
    <location>
        <begin position="245"/>
        <end position="330"/>
    </location>
</feature>
<dbReference type="InterPro" id="IPR011993">
    <property type="entry name" value="PH-like_dom_sf"/>
</dbReference>
<dbReference type="EMBL" id="GL379933">
    <property type="protein sequence ID" value="EGT36303.1"/>
    <property type="molecule type" value="Genomic_DNA"/>
</dbReference>
<feature type="domain" description="EF-hand" evidence="12">
    <location>
        <begin position="156"/>
        <end position="191"/>
    </location>
</feature>
<evidence type="ECO:0000256" key="8">
    <source>
        <dbReference type="SAM" id="MobiDB-lite"/>
    </source>
</evidence>
<dbReference type="InterPro" id="IPR002048">
    <property type="entry name" value="EF_hand_dom"/>
</dbReference>
<evidence type="ECO:0000256" key="1">
    <source>
        <dbReference type="ARBA" id="ARBA00001913"/>
    </source>
</evidence>
<dbReference type="InParanoid" id="G0NRV2"/>
<dbReference type="Pfam" id="PF00387">
    <property type="entry name" value="PI-PLC-Y"/>
    <property type="match status" value="1"/>
</dbReference>
<evidence type="ECO:0000259" key="9">
    <source>
        <dbReference type="PROSITE" id="PS50003"/>
    </source>
</evidence>
<dbReference type="SUPFAM" id="SSF50729">
    <property type="entry name" value="PH domain-like"/>
    <property type="match status" value="1"/>
</dbReference>
<keyword evidence="14" id="KW-1185">Reference proteome</keyword>
<organism evidence="14">
    <name type="scientific">Caenorhabditis brenneri</name>
    <name type="common">Nematode worm</name>
    <dbReference type="NCBI Taxonomy" id="135651"/>
    <lineage>
        <taxon>Eukaryota</taxon>
        <taxon>Metazoa</taxon>
        <taxon>Ecdysozoa</taxon>
        <taxon>Nematoda</taxon>
        <taxon>Chromadorea</taxon>
        <taxon>Rhabditida</taxon>
        <taxon>Rhabditina</taxon>
        <taxon>Rhabditomorpha</taxon>
        <taxon>Rhabditoidea</taxon>
        <taxon>Rhabditidae</taxon>
        <taxon>Peloderinae</taxon>
        <taxon>Caenorhabditis</taxon>
    </lineage>
</organism>
<dbReference type="GO" id="GO:0004435">
    <property type="term" value="F:phosphatidylinositol-4,5-bisphosphate phospholipase C activity"/>
    <property type="evidence" value="ECO:0007669"/>
    <property type="project" value="UniProtKB-EC"/>
</dbReference>
<dbReference type="SMART" id="SM00239">
    <property type="entry name" value="C2"/>
    <property type="match status" value="1"/>
</dbReference>
<evidence type="ECO:0000256" key="5">
    <source>
        <dbReference type="ARBA" id="ARBA00023098"/>
    </source>
</evidence>
<evidence type="ECO:0000259" key="10">
    <source>
        <dbReference type="PROSITE" id="PS50004"/>
    </source>
</evidence>
<dbReference type="Gene3D" id="3.20.20.190">
    <property type="entry name" value="Phosphatidylinositol (PI) phosphodiesterase"/>
    <property type="match status" value="1"/>
</dbReference>
<comment type="cofactor">
    <cofactor evidence="1">
        <name>Ca(2+)</name>
        <dbReference type="ChEBI" id="CHEBI:29108"/>
    </cofactor>
</comment>
<dbReference type="PROSITE" id="PS50222">
    <property type="entry name" value="EF_HAND_2"/>
    <property type="match status" value="1"/>
</dbReference>
<dbReference type="AlphaFoldDB" id="G0NRV2"/>
<dbReference type="Gene3D" id="1.10.238.10">
    <property type="entry name" value="EF-hand"/>
    <property type="match status" value="1"/>
</dbReference>
<keyword evidence="4 7" id="KW-0442">Lipid degradation</keyword>
<dbReference type="EC" id="3.1.4.11" evidence="2 7"/>
<feature type="domain" description="PH" evidence="9">
    <location>
        <begin position="26"/>
        <end position="146"/>
    </location>
</feature>
<dbReference type="PANTHER" id="PTHR10336">
    <property type="entry name" value="PHOSPHOINOSITIDE-SPECIFIC PHOSPHOLIPASE C FAMILY PROTEIN"/>
    <property type="match status" value="1"/>
</dbReference>
<dbReference type="PRINTS" id="PR00390">
    <property type="entry name" value="PHPHLIPASEC"/>
</dbReference>
<evidence type="ECO:0000259" key="12">
    <source>
        <dbReference type="PROSITE" id="PS50222"/>
    </source>
</evidence>
<dbReference type="Gene3D" id="2.30.29.30">
    <property type="entry name" value="Pleckstrin-homology domain (PH domain)/Phosphotyrosine-binding domain (PTB)"/>
    <property type="match status" value="1"/>
</dbReference>
<dbReference type="SUPFAM" id="SSF51695">
    <property type="entry name" value="PLC-like phosphodiesterases"/>
    <property type="match status" value="1"/>
</dbReference>
<dbReference type="GO" id="GO:0016042">
    <property type="term" value="P:lipid catabolic process"/>
    <property type="evidence" value="ECO:0007669"/>
    <property type="project" value="UniProtKB-KW"/>
</dbReference>
<dbReference type="InterPro" id="IPR001711">
    <property type="entry name" value="PLipase_C_Pinositol-sp_Y"/>
</dbReference>
<dbReference type="PROSITE" id="PS50004">
    <property type="entry name" value="C2"/>
    <property type="match status" value="1"/>
</dbReference>
<evidence type="ECO:0000256" key="7">
    <source>
        <dbReference type="RuleBase" id="RU361133"/>
    </source>
</evidence>
<dbReference type="InterPro" id="IPR017946">
    <property type="entry name" value="PLC-like_Pdiesterase_TIM-brl"/>
</dbReference>
<dbReference type="InterPro" id="IPR001192">
    <property type="entry name" value="PI-PLC_fam"/>
</dbReference>
<dbReference type="STRING" id="135651.G0NRV2"/>
<proteinExistence type="predicted"/>
<dbReference type="PANTHER" id="PTHR10336:SF209">
    <property type="entry name" value="PHOSPHOINOSITIDE PHOSPHOLIPASE C"/>
    <property type="match status" value="1"/>
</dbReference>
<name>G0NRV2_CAEBE</name>
<dbReference type="InterPro" id="IPR000008">
    <property type="entry name" value="C2_dom"/>
</dbReference>
<dbReference type="InterPro" id="IPR001849">
    <property type="entry name" value="PH_domain"/>
</dbReference>
<dbReference type="SUPFAM" id="SSF49562">
    <property type="entry name" value="C2 domain (Calcium/lipid-binding domain, CaLB)"/>
    <property type="match status" value="1"/>
</dbReference>
<keyword evidence="7" id="KW-0378">Hydrolase</keyword>
<dbReference type="OrthoDB" id="269822at2759"/>
<dbReference type="InterPro" id="IPR018247">
    <property type="entry name" value="EF_Hand_1_Ca_BS"/>
</dbReference>
<keyword evidence="3" id="KW-0106">Calcium</keyword>
<evidence type="ECO:0000313" key="13">
    <source>
        <dbReference type="EMBL" id="EGT36303.1"/>
    </source>
</evidence>
<evidence type="ECO:0000259" key="11">
    <source>
        <dbReference type="PROSITE" id="PS50008"/>
    </source>
</evidence>
<dbReference type="InterPro" id="IPR035892">
    <property type="entry name" value="C2_domain_sf"/>
</dbReference>
<evidence type="ECO:0000256" key="2">
    <source>
        <dbReference type="ARBA" id="ARBA00012368"/>
    </source>
</evidence>
<dbReference type="PROSITE" id="PS00018">
    <property type="entry name" value="EF_HAND_1"/>
    <property type="match status" value="1"/>
</dbReference>
<evidence type="ECO:0000256" key="4">
    <source>
        <dbReference type="ARBA" id="ARBA00022963"/>
    </source>
</evidence>
<dbReference type="SUPFAM" id="SSF47473">
    <property type="entry name" value="EF-hand"/>
    <property type="match status" value="1"/>
</dbReference>
<dbReference type="InterPro" id="IPR011992">
    <property type="entry name" value="EF-hand-dom_pair"/>
</dbReference>
<keyword evidence="5 7" id="KW-0443">Lipid metabolism</keyword>
<dbReference type="SMART" id="SM00149">
    <property type="entry name" value="PLCYc"/>
    <property type="match status" value="1"/>
</dbReference>
<dbReference type="HOGENOM" id="CLU_577752_0_0_1"/>
<dbReference type="CDD" id="cd00275">
    <property type="entry name" value="C2_PLC_like"/>
    <property type="match status" value="1"/>
</dbReference>
<accession>G0NRV2</accession>
<dbReference type="Gene3D" id="2.60.40.150">
    <property type="entry name" value="C2 domain"/>
    <property type="match status" value="1"/>
</dbReference>
<sequence length="473" mass="54214">MAKNVSPEEQAAAQAADEEKTKEELQWAEKGSLLCRIKNQKVKEMSLVTIKSKQFLNYYSSYWFNFVPNALKSVALSELLEVRSGYQTDNLQRAAKKYEFQELAPESRCFSVIFSHAKFLHKSVDFCADSRETRDKWVSVLNHLISVAKHQRVVFNETAWLIDKFQQADTNKNGLLTFDEVWNLLKRMNLQISERYAKAIFRDRTRKLERYNLNEKDGSRVICSHCSTICEIEPQYLSRREQTPSLSENKVYTMFEAAVPIFTYTAERLVKSYPKGLRQDSSNMHPTVSWLCGIQSVAMNFQTAGEELDLNAGLFRINGNCGYVLKPGCLLDGVDPRTMSKPKLKLGIGLFSAQYLPKSEPGKEIIDPYVSVQIFGIPRDETKAKTRIIKDNGFNPEWRDNFYFTLSCPELAIIRFCVKDFDSTSSNDFVGEFSIPVTSLRTGYSQIQLNTGYQHTLDPSASLFVRIAMEEEY</sequence>
<evidence type="ECO:0000256" key="3">
    <source>
        <dbReference type="ARBA" id="ARBA00022837"/>
    </source>
</evidence>
<dbReference type="GO" id="GO:0005886">
    <property type="term" value="C:plasma membrane"/>
    <property type="evidence" value="ECO:0007669"/>
    <property type="project" value="TreeGrafter"/>
</dbReference>
<dbReference type="PROSITE" id="PS50008">
    <property type="entry name" value="PIPLC_Y_DOMAIN"/>
    <property type="match status" value="1"/>
</dbReference>
<dbReference type="eggNOG" id="KOG0169">
    <property type="taxonomic scope" value="Eukaryota"/>
</dbReference>
<protein>
    <recommendedName>
        <fullName evidence="2 7">Phosphoinositide phospholipase C</fullName>
        <ecNumber evidence="2 7">3.1.4.11</ecNumber>
    </recommendedName>
</protein>